<dbReference type="Proteomes" id="UP000294814">
    <property type="component" value="Unassembled WGS sequence"/>
</dbReference>
<dbReference type="PANTHER" id="PTHR11731:SF193">
    <property type="entry name" value="DIPEPTIDYL PEPTIDASE 9"/>
    <property type="match status" value="1"/>
</dbReference>
<dbReference type="RefSeq" id="WP_131916759.1">
    <property type="nucleotide sequence ID" value="NZ_SMLG01000009.1"/>
</dbReference>
<comment type="caution">
    <text evidence="2">The sequence shown here is derived from an EMBL/GenBank/DDBJ whole genome shotgun (WGS) entry which is preliminary data.</text>
</comment>
<dbReference type="Gene3D" id="2.120.10.30">
    <property type="entry name" value="TolB, C-terminal domain"/>
    <property type="match status" value="2"/>
</dbReference>
<keyword evidence="3" id="KW-1185">Reference proteome</keyword>
<protein>
    <submittedName>
        <fullName evidence="2">S9 family peptidase</fullName>
    </submittedName>
</protein>
<sequence>MVPVYNIKNFIFISLICFLSACPVFGQVKKVKLLTEDDYGKWSQMIREGISDNGNWVQNQLVYDSGNDTLFVRNTKGKEVLAVAKGYDGQFFNDNSFVYMLPYKRIGISNLMNAKEKNIEGVASYQIAGKGGFLLLTSNEEDGTTTIKVLDSDCTVIEIIKSVSSSMISPDRNSLVYCHNDGGNKKVTLLVFLDHKVQKKTIASGNYAYFNPVWQPNSNAVAFLGQPILKTGSSGPEVIFYTVHEQKSYSFSMTENSSLKGFDFNGNRSSSLIVSDDGMRVFFTLKDQEERSNKVSTSDVEVWNASDSNVYPHLKQSGRQGVNKMGVWEPLSGRIMVAGRGKQDIYMLNGDQQYAITKDIFPYLPSDKERPEADYYVTNLLSGEVSLFLHQVPFENAALVFSPNGKSVAYFRENEWKVYNFANKTHITMPSALPLAYEADFSAPRSPYGFAGWTADGNRLLLFDQFDLWSFSIDGTESKRLTRGREEGIIFRVADIGNVRPIDELWFVETGNEIDTASTILLDAHSEDNDKSGYAVLSPSGKLSIKTFTDKKLSGLKKAKNKNIFLYRQEDYDLPPQIVVVSGDKWKDAVIFKSNPQHSQYPWGHSELISYQNKAGESLQGVLFYPFDYQPEKKYPMVVRIYQKQGNSLHTYIVPSLYNTTGYNTSNLTSQGYFVLHPDINYTIGDPGVSAVDCVIAATNAVISKGCIDPARIGLIGQSFGGYETFFIASQTQLFATAIAGAGISDMGSFYLSMGWNYKTPDAWRFEHQQFRMGKTLFEDAEGYRRNSAITFARDFSSPILSWTGDSDTQVNPEQSMIFYMAMRRLKKNHVMLRYPKEGHVILDMVRQADLSSKIMDWFNHYLKDCPKPVWSSPE</sequence>
<feature type="domain" description="Peptidase S9 prolyl oligopeptidase catalytic" evidence="1">
    <location>
        <begin position="687"/>
        <end position="865"/>
    </location>
</feature>
<dbReference type="PANTHER" id="PTHR11731">
    <property type="entry name" value="PROTEASE FAMILY S9B,C DIPEPTIDYL-PEPTIDASE IV-RELATED"/>
    <property type="match status" value="1"/>
</dbReference>
<dbReference type="GO" id="GO:0008236">
    <property type="term" value="F:serine-type peptidase activity"/>
    <property type="evidence" value="ECO:0007669"/>
    <property type="project" value="InterPro"/>
</dbReference>
<evidence type="ECO:0000259" key="1">
    <source>
        <dbReference type="Pfam" id="PF00326"/>
    </source>
</evidence>
<dbReference type="InterPro" id="IPR001375">
    <property type="entry name" value="Peptidase_S9_cat"/>
</dbReference>
<dbReference type="OrthoDB" id="9812921at2"/>
<dbReference type="GO" id="GO:0008239">
    <property type="term" value="F:dipeptidyl-peptidase activity"/>
    <property type="evidence" value="ECO:0007669"/>
    <property type="project" value="TreeGrafter"/>
</dbReference>
<dbReference type="SUPFAM" id="SSF53474">
    <property type="entry name" value="alpha/beta-Hydrolases"/>
    <property type="match status" value="1"/>
</dbReference>
<dbReference type="InterPro" id="IPR029058">
    <property type="entry name" value="AB_hydrolase_fold"/>
</dbReference>
<dbReference type="Gene3D" id="3.40.50.1820">
    <property type="entry name" value="alpha/beta hydrolase"/>
    <property type="match status" value="1"/>
</dbReference>
<name>A0A4R5F5A3_9FLAO</name>
<dbReference type="EMBL" id="SMLG01000009">
    <property type="protein sequence ID" value="TDE42942.1"/>
    <property type="molecule type" value="Genomic_DNA"/>
</dbReference>
<dbReference type="InterPro" id="IPR050278">
    <property type="entry name" value="Serine_Prot_S9B/DPPIV"/>
</dbReference>
<evidence type="ECO:0000313" key="2">
    <source>
        <dbReference type="EMBL" id="TDE42942.1"/>
    </source>
</evidence>
<evidence type="ECO:0000313" key="3">
    <source>
        <dbReference type="Proteomes" id="UP000294814"/>
    </source>
</evidence>
<dbReference type="SUPFAM" id="SSF82171">
    <property type="entry name" value="DPP6 N-terminal domain-like"/>
    <property type="match status" value="1"/>
</dbReference>
<accession>A0A4R5F5A3</accession>
<gene>
    <name evidence="2" type="ORF">E0I26_12275</name>
</gene>
<dbReference type="InterPro" id="IPR011042">
    <property type="entry name" value="6-blade_b-propeller_TolB-like"/>
</dbReference>
<dbReference type="GO" id="GO:0006508">
    <property type="term" value="P:proteolysis"/>
    <property type="evidence" value="ECO:0007669"/>
    <property type="project" value="InterPro"/>
</dbReference>
<dbReference type="AlphaFoldDB" id="A0A4R5F5A3"/>
<reference evidence="2 3" key="1">
    <citation type="submission" date="2019-03" db="EMBL/GenBank/DDBJ databases">
        <title>Novel species of Flavobacterium.</title>
        <authorList>
            <person name="Liu Q."/>
            <person name="Xin Y.-H."/>
        </authorList>
    </citation>
    <scope>NUCLEOTIDE SEQUENCE [LARGE SCALE GENOMIC DNA]</scope>
    <source>
        <strain evidence="2 3">LB3P52</strain>
    </source>
</reference>
<dbReference type="Pfam" id="PF00326">
    <property type="entry name" value="Peptidase_S9"/>
    <property type="match status" value="1"/>
</dbReference>
<organism evidence="2 3">
    <name type="scientific">Flavobacterium rhamnosiphilum</name>
    <dbReference type="NCBI Taxonomy" id="2541724"/>
    <lineage>
        <taxon>Bacteria</taxon>
        <taxon>Pseudomonadati</taxon>
        <taxon>Bacteroidota</taxon>
        <taxon>Flavobacteriia</taxon>
        <taxon>Flavobacteriales</taxon>
        <taxon>Flavobacteriaceae</taxon>
        <taxon>Flavobacterium</taxon>
    </lineage>
</organism>
<proteinExistence type="predicted"/>